<dbReference type="Proteomes" id="UP000292447">
    <property type="component" value="Chromosome V"/>
</dbReference>
<comment type="subcellular location">
    <subcellularLocation>
        <location evidence="1">Endomembrane system</location>
        <topology evidence="1">Peripheral membrane protein</topology>
    </subcellularLocation>
</comment>
<organism evidence="5 6">
    <name type="scientific">Metschnikowia aff. pulcherrima</name>
    <dbReference type="NCBI Taxonomy" id="2163413"/>
    <lineage>
        <taxon>Eukaryota</taxon>
        <taxon>Fungi</taxon>
        <taxon>Dikarya</taxon>
        <taxon>Ascomycota</taxon>
        <taxon>Saccharomycotina</taxon>
        <taxon>Pichiomycetes</taxon>
        <taxon>Metschnikowiaceae</taxon>
        <taxon>Metschnikowia</taxon>
    </lineage>
</organism>
<comment type="similarity">
    <text evidence="3">Belongs to the VAM6/VPS39 family.</text>
</comment>
<evidence type="ECO:0000313" key="5">
    <source>
        <dbReference type="EMBL" id="QBM89930.1"/>
    </source>
</evidence>
<dbReference type="GO" id="GO:0000329">
    <property type="term" value="C:fungal-type vacuole membrane"/>
    <property type="evidence" value="ECO:0007669"/>
    <property type="project" value="TreeGrafter"/>
</dbReference>
<evidence type="ECO:0000256" key="2">
    <source>
        <dbReference type="ARBA" id="ARBA00023136"/>
    </source>
</evidence>
<name>A0A4P6XR62_9ASCO</name>
<dbReference type="InterPro" id="IPR001180">
    <property type="entry name" value="CNH_dom"/>
</dbReference>
<dbReference type="PANTHER" id="PTHR12894">
    <property type="entry name" value="CNH DOMAIN CONTAINING"/>
    <property type="match status" value="1"/>
</dbReference>
<dbReference type="AlphaFoldDB" id="A0A4P6XR62"/>
<evidence type="ECO:0000259" key="4">
    <source>
        <dbReference type="PROSITE" id="PS50219"/>
    </source>
</evidence>
<dbReference type="Pfam" id="PF10366">
    <property type="entry name" value="Vps39_1"/>
    <property type="match status" value="1"/>
</dbReference>
<evidence type="ECO:0000313" key="6">
    <source>
        <dbReference type="Proteomes" id="UP000292447"/>
    </source>
</evidence>
<accession>A0A4P6XR62</accession>
<dbReference type="PANTHER" id="PTHR12894:SF49">
    <property type="entry name" value="VAM6_VPS39-LIKE PROTEIN"/>
    <property type="match status" value="1"/>
</dbReference>
<keyword evidence="6" id="KW-1185">Reference proteome</keyword>
<dbReference type="EMBL" id="CP034460">
    <property type="protein sequence ID" value="QBM89930.1"/>
    <property type="molecule type" value="Genomic_DNA"/>
</dbReference>
<gene>
    <name evidence="5" type="primary">MPUL0E01670</name>
    <name evidence="5" type="ORF">METSCH_E01670</name>
</gene>
<dbReference type="STRING" id="2163413.A0A4P6XR62"/>
<keyword evidence="2" id="KW-0472">Membrane</keyword>
<dbReference type="GO" id="GO:0034058">
    <property type="term" value="P:endosomal vesicle fusion"/>
    <property type="evidence" value="ECO:0007669"/>
    <property type="project" value="TreeGrafter"/>
</dbReference>
<dbReference type="GO" id="GO:0012505">
    <property type="term" value="C:endomembrane system"/>
    <property type="evidence" value="ECO:0007669"/>
    <property type="project" value="UniProtKB-SubCell"/>
</dbReference>
<evidence type="ECO:0000256" key="1">
    <source>
        <dbReference type="ARBA" id="ARBA00004184"/>
    </source>
</evidence>
<protein>
    <submittedName>
        <fullName evidence="5">Sorting protein 39 domain 2</fullName>
    </submittedName>
</protein>
<dbReference type="GO" id="GO:0006914">
    <property type="term" value="P:autophagy"/>
    <property type="evidence" value="ECO:0007669"/>
    <property type="project" value="TreeGrafter"/>
</dbReference>
<evidence type="ECO:0000256" key="3">
    <source>
        <dbReference type="ARBA" id="ARBA00038201"/>
    </source>
</evidence>
<dbReference type="InterPro" id="IPR032914">
    <property type="entry name" value="Vam6/VPS39/TRAP1"/>
</dbReference>
<dbReference type="PROSITE" id="PS50219">
    <property type="entry name" value="CNH"/>
    <property type="match status" value="1"/>
</dbReference>
<dbReference type="InterPro" id="IPR019452">
    <property type="entry name" value="VPS39/TGF_beta_rcpt-assoc_1"/>
</dbReference>
<proteinExistence type="inferred from homology"/>
<sequence length="1045" mass="118825">MNATVLEPLNRLHMPSGTKVLALYVNGNRVYIGLSNGDLQIMRVSTENEREPARPEARLVKSFRSFSEVKRLFQENDNSQILIHEQTFANVLGNLAPITRILSLPLYSDHSRKVLLIGTNETLHVHEWVGLHLDLVRAFDEIRAYSCFEYVELDEVSNAENEPKPSSDTKSEKNAKLLLIGARKRLYIYKVVRKSRNIYDFVILREVLLKERIKEISGVACLGKALVATMQTVLCLDLNDDFTLQEISFDSSNTLNFTQTSSFSYFGLSSGGPHVSIVPLSRKKSFFVRDLEVGVLRVESDEPVFEESKISLNLAPSSVAYLLPCYVVFMYPKSFEVVDIESGTVVQTFKHLLGNTLNHLQLDSDMVTIAAGQDVFQFKVVSIQKQLESFLAMRGTVSSKGKKDPSNDLRLLGLERAIVLIENLDVNDAFFADRADSAVDKQKQLFLRDLFKEKAVIYFETYSKYHAALAELASEWMVSFHEILQLFPDFLNGSVQIKGKPSSTPKHSNPIRKITIGELQSGIENGRITSSDSDMKSTANSEIPKNIRNFHNAVQNLIVFLTDQRRVHLSFLRSSEEDPCIMWRNIELRASDLYPGMEPKILRTKLTEYASAIDTSLFLCYYFTKPMMLGPLLRLPHNRCNARVVNKCLLHGSSLGSRDQISFIGQLLDFYFGRALHEEALRLLSNLASENVPEKGGSSEYLTGPDLTIQYMQRLTNEHLDLIFKYAHWVLSENAELAIENAKQIFMNDSFECEGYDRFKVLDYILGVIKNDDMAIAYLEWLLHESDMLENALKKKEVPRLSTRLCLLYLKKMAALNTDGKTFTRSQPYQRMKKLLAGGIDYEPWTLLKNISDEDKYLRLTVLIYHRLGEHQKSVDILYNQLGDLDEAMQYCADVYLAPNGENDGQKLLFKLLEDLLMHYNENKDAIARLVTLQGHKMPTLQLLATLPNDFPLHKLALFLANTTRELEEKRSKLQLESQLYKIGASKIHYGLVMAQAHHYKVTGADQKCHICAKPLGHSVTCANNANQIVHYGCLDKRERVSQSS</sequence>
<feature type="domain" description="CNH" evidence="4">
    <location>
        <begin position="15"/>
        <end position="367"/>
    </location>
</feature>
<reference evidence="6" key="1">
    <citation type="submission" date="2019-03" db="EMBL/GenBank/DDBJ databases">
        <title>Snf2 controls pulcherriminic acid biosynthesis and connects pigmentation and antifungal activity of the yeast Metschnikowia pulcherrima.</title>
        <authorList>
            <person name="Gore-Lloyd D."/>
            <person name="Sumann I."/>
            <person name="Brachmann A.O."/>
            <person name="Schneeberger K."/>
            <person name="Ortiz-Merino R.A."/>
            <person name="Moreno-Beltran M."/>
            <person name="Schlaefli M."/>
            <person name="Kirner P."/>
            <person name="Santos Kron A."/>
            <person name="Wolfe K.H."/>
            <person name="Piel J."/>
            <person name="Ahrens C.H."/>
            <person name="Henk D."/>
            <person name="Freimoser F.M."/>
        </authorList>
    </citation>
    <scope>NUCLEOTIDE SEQUENCE [LARGE SCALE GENOMIC DNA]</scope>
    <source>
        <strain evidence="6">APC 1.2</strain>
    </source>
</reference>